<dbReference type="Proteomes" id="UP000824074">
    <property type="component" value="Unassembled WGS sequence"/>
</dbReference>
<proteinExistence type="predicted"/>
<accession>A0A9D1LIA6</accession>
<dbReference type="InterPro" id="IPR018873">
    <property type="entry name" value="KilA-N_DNA-bd_domain"/>
</dbReference>
<reference evidence="2" key="1">
    <citation type="submission" date="2020-10" db="EMBL/GenBank/DDBJ databases">
        <authorList>
            <person name="Gilroy R."/>
        </authorList>
    </citation>
    <scope>NUCLEOTIDE SEQUENCE</scope>
    <source>
        <strain evidence="2">CHK193-30670</strain>
    </source>
</reference>
<dbReference type="Pfam" id="PF10543">
    <property type="entry name" value="ORF6N"/>
    <property type="match status" value="1"/>
</dbReference>
<organism evidence="2 3">
    <name type="scientific">Candidatus Aphodocola excrementigallinarum</name>
    <dbReference type="NCBI Taxonomy" id="2840670"/>
    <lineage>
        <taxon>Bacteria</taxon>
        <taxon>Bacillati</taxon>
        <taxon>Bacillota</taxon>
        <taxon>Bacilli</taxon>
        <taxon>Candidatus Aphodocola</taxon>
    </lineage>
</organism>
<evidence type="ECO:0000313" key="2">
    <source>
        <dbReference type="EMBL" id="HIU39791.1"/>
    </source>
</evidence>
<dbReference type="AlphaFoldDB" id="A0A9D1LIA6"/>
<protein>
    <submittedName>
        <fullName evidence="2">ORF6N domain-containing protein</fullName>
    </submittedName>
</protein>
<dbReference type="GO" id="GO:0006793">
    <property type="term" value="P:phosphorus metabolic process"/>
    <property type="evidence" value="ECO:0007669"/>
    <property type="project" value="UniProtKB-ARBA"/>
</dbReference>
<feature type="domain" description="PLD phosphodiesterase" evidence="1">
    <location>
        <begin position="251"/>
        <end position="273"/>
    </location>
</feature>
<reference evidence="2" key="2">
    <citation type="journal article" date="2021" name="PeerJ">
        <title>Extensive microbial diversity within the chicken gut microbiome revealed by metagenomics and culture.</title>
        <authorList>
            <person name="Gilroy R."/>
            <person name="Ravi A."/>
            <person name="Getino M."/>
            <person name="Pursley I."/>
            <person name="Horton D.L."/>
            <person name="Alikhan N.F."/>
            <person name="Baker D."/>
            <person name="Gharbi K."/>
            <person name="Hall N."/>
            <person name="Watson M."/>
            <person name="Adriaenssens E.M."/>
            <person name="Foster-Nyarko E."/>
            <person name="Jarju S."/>
            <person name="Secka A."/>
            <person name="Antonio M."/>
            <person name="Oren A."/>
            <person name="Chaudhuri R.R."/>
            <person name="La Ragione R."/>
            <person name="Hildebrand F."/>
            <person name="Pallen M.J."/>
        </authorList>
    </citation>
    <scope>NUCLEOTIDE SEQUENCE</scope>
    <source>
        <strain evidence="2">CHK193-30670</strain>
    </source>
</reference>
<dbReference type="GO" id="GO:0003824">
    <property type="term" value="F:catalytic activity"/>
    <property type="evidence" value="ECO:0007669"/>
    <property type="project" value="InterPro"/>
</dbReference>
<sequence length="305" mass="35610">MNELKEQANIRNLIYEVRGKQVMLDSDLAILYGCINGTKTINQAVKRNLERFPSNFYFQLTKIEYDNLKSQIGTSNNNFYGGIRKLPYVFTEQGVAMLSSVLRTKNAAKISVNIMNAFVYMRRFINENKDIFKRVIEIENDTSYIKNALIDHEDKINKIFNKFDRKEDLKNKLFFDGEIYDAYSLLVDIISKANKEIIIIDNYVDKVTLDILSKKKVNVMVLLITDENKCKLNKTDINKFNSEYPTLKIKYTNIFHDRFIIIDDKELYHLGASLKDLGKKVFGVSKIEDKEYLENLKERISKISV</sequence>
<dbReference type="EMBL" id="DVMT01000010">
    <property type="protein sequence ID" value="HIU39791.1"/>
    <property type="molecule type" value="Genomic_DNA"/>
</dbReference>
<dbReference type="PROSITE" id="PS50035">
    <property type="entry name" value="PLD"/>
    <property type="match status" value="1"/>
</dbReference>
<dbReference type="InterPro" id="IPR001736">
    <property type="entry name" value="PLipase_D/transphosphatidylase"/>
</dbReference>
<evidence type="ECO:0000259" key="1">
    <source>
        <dbReference type="PROSITE" id="PS50035"/>
    </source>
</evidence>
<evidence type="ECO:0000313" key="3">
    <source>
        <dbReference type="Proteomes" id="UP000824074"/>
    </source>
</evidence>
<comment type="caution">
    <text evidence="2">The sequence shown here is derived from an EMBL/GenBank/DDBJ whole genome shotgun (WGS) entry which is preliminary data.</text>
</comment>
<name>A0A9D1LIA6_9FIRM</name>
<gene>
    <name evidence="2" type="ORF">IAB68_00615</name>
</gene>